<keyword evidence="2 8" id="KW-0436">Ligase</keyword>
<gene>
    <name evidence="8 12" type="primary">nadE</name>
    <name evidence="12" type="ordered locus">MLP_48840</name>
</gene>
<evidence type="ECO:0000313" key="13">
    <source>
        <dbReference type="Proteomes" id="UP000007947"/>
    </source>
</evidence>
<feature type="binding site" evidence="8">
    <location>
        <position position="227"/>
    </location>
    <ligand>
        <name>ATP</name>
        <dbReference type="ChEBI" id="CHEBI:30616"/>
    </ligand>
</feature>
<feature type="binding site" evidence="8">
    <location>
        <begin position="42"/>
        <end position="49"/>
    </location>
    <ligand>
        <name>ATP</name>
        <dbReference type="ChEBI" id="CHEBI:30616"/>
    </ligand>
</feature>
<evidence type="ECO:0000256" key="8">
    <source>
        <dbReference type="HAMAP-Rule" id="MF_00193"/>
    </source>
</evidence>
<proteinExistence type="inferred from homology"/>
<comment type="caution">
    <text evidence="8">Lacks conserved residue(s) required for the propagation of feature annotation.</text>
</comment>
<evidence type="ECO:0000256" key="5">
    <source>
        <dbReference type="ARBA" id="ARBA00022840"/>
    </source>
</evidence>
<evidence type="ECO:0000256" key="4">
    <source>
        <dbReference type="ARBA" id="ARBA00022741"/>
    </source>
</evidence>
<evidence type="ECO:0000256" key="2">
    <source>
        <dbReference type="ARBA" id="ARBA00022598"/>
    </source>
</evidence>
<feature type="binding site" evidence="8">
    <location>
        <position position="249"/>
    </location>
    <ligand>
        <name>ATP</name>
        <dbReference type="ChEBI" id="CHEBI:30616"/>
    </ligand>
</feature>
<keyword evidence="3 8" id="KW-0479">Metal-binding</keyword>
<keyword evidence="4 8" id="KW-0547">Nucleotide-binding</keyword>
<dbReference type="Pfam" id="PF02540">
    <property type="entry name" value="NAD_synthase"/>
    <property type="match status" value="2"/>
</dbReference>
<dbReference type="GO" id="GO:0009435">
    <property type="term" value="P:NAD+ biosynthetic process"/>
    <property type="evidence" value="ECO:0007669"/>
    <property type="project" value="UniProtKB-UniRule"/>
</dbReference>
<dbReference type="PANTHER" id="PTHR23090:SF9">
    <property type="entry name" value="GLUTAMINE-DEPENDENT NAD(+) SYNTHETASE"/>
    <property type="match status" value="1"/>
</dbReference>
<evidence type="ECO:0000256" key="7">
    <source>
        <dbReference type="ARBA" id="ARBA00023027"/>
    </source>
</evidence>
<evidence type="ECO:0000256" key="6">
    <source>
        <dbReference type="ARBA" id="ARBA00022842"/>
    </source>
</evidence>
<dbReference type="Gene3D" id="3.40.50.620">
    <property type="entry name" value="HUPs"/>
    <property type="match status" value="1"/>
</dbReference>
<evidence type="ECO:0000256" key="9">
    <source>
        <dbReference type="RuleBase" id="RU003811"/>
    </source>
</evidence>
<reference evidence="12 13" key="1">
    <citation type="submission" date="2011-05" db="EMBL/GenBank/DDBJ databases">
        <title>Whole genome sequence of Microlunatus phosphovorus NM-1.</title>
        <authorList>
            <person name="Hosoyama A."/>
            <person name="Sasaki K."/>
            <person name="Harada T."/>
            <person name="Igarashi R."/>
            <person name="Kawakoshi A."/>
            <person name="Sasagawa M."/>
            <person name="Fukada J."/>
            <person name="Nakamura S."/>
            <person name="Katano Y."/>
            <person name="Hanada S."/>
            <person name="Kamagata Y."/>
            <person name="Nakamura N."/>
            <person name="Yamazaki S."/>
            <person name="Fujita N."/>
        </authorList>
    </citation>
    <scope>NUCLEOTIDE SEQUENCE [LARGE SCALE GENOMIC DNA]</scope>
    <source>
        <strain evidence="13">ATCC 700054 / DSM 10555 / JCM 9379 / NBRC 101784 / NCIMB 13414 / VKM Ac-1990 / NM-1</strain>
    </source>
</reference>
<dbReference type="eggNOG" id="COG0171">
    <property type="taxonomic scope" value="Bacteria"/>
</dbReference>
<dbReference type="NCBIfam" id="TIGR00552">
    <property type="entry name" value="nadE"/>
    <property type="match status" value="1"/>
</dbReference>
<comment type="subunit">
    <text evidence="8">Homodimer.</text>
</comment>
<dbReference type="SUPFAM" id="SSF52402">
    <property type="entry name" value="Adenine nucleotide alpha hydrolases-like"/>
    <property type="match status" value="1"/>
</dbReference>
<evidence type="ECO:0000256" key="3">
    <source>
        <dbReference type="ARBA" id="ARBA00022723"/>
    </source>
</evidence>
<dbReference type="GO" id="GO:0005737">
    <property type="term" value="C:cytoplasm"/>
    <property type="evidence" value="ECO:0007669"/>
    <property type="project" value="InterPro"/>
</dbReference>
<evidence type="ECO:0000313" key="12">
    <source>
        <dbReference type="EMBL" id="BAK37898.1"/>
    </source>
</evidence>
<feature type="binding site" evidence="8">
    <location>
        <position position="198"/>
    </location>
    <ligand>
        <name>ATP</name>
        <dbReference type="ChEBI" id="CHEBI:30616"/>
    </ligand>
</feature>
<dbReference type="HAMAP" id="MF_00193">
    <property type="entry name" value="NadE_ammonia_dep"/>
    <property type="match status" value="1"/>
</dbReference>
<dbReference type="GO" id="GO:0004359">
    <property type="term" value="F:glutaminase activity"/>
    <property type="evidence" value="ECO:0007669"/>
    <property type="project" value="InterPro"/>
</dbReference>
<organism evidence="12 13">
    <name type="scientific">Microlunatus phosphovorus (strain ATCC 700054 / DSM 10555 / JCM 9379 / NBRC 101784 / NCIMB 13414 / VKM Ac-1990 / NM-1)</name>
    <dbReference type="NCBI Taxonomy" id="1032480"/>
    <lineage>
        <taxon>Bacteria</taxon>
        <taxon>Bacillati</taxon>
        <taxon>Actinomycetota</taxon>
        <taxon>Actinomycetes</taxon>
        <taxon>Propionibacteriales</taxon>
        <taxon>Propionibacteriaceae</taxon>
        <taxon>Microlunatus</taxon>
    </lineage>
</organism>
<feature type="domain" description="NAD/GMP synthase" evidence="11">
    <location>
        <begin position="169"/>
        <end position="306"/>
    </location>
</feature>
<name>F5XFW4_MICPN</name>
<evidence type="ECO:0000256" key="10">
    <source>
        <dbReference type="RuleBase" id="RU003812"/>
    </source>
</evidence>
<dbReference type="KEGG" id="mph:MLP_48840"/>
<comment type="catalytic activity">
    <reaction evidence="8 10">
        <text>deamido-NAD(+) + NH4(+) + ATP = AMP + diphosphate + NAD(+) + H(+)</text>
        <dbReference type="Rhea" id="RHEA:21188"/>
        <dbReference type="ChEBI" id="CHEBI:15378"/>
        <dbReference type="ChEBI" id="CHEBI:28938"/>
        <dbReference type="ChEBI" id="CHEBI:30616"/>
        <dbReference type="ChEBI" id="CHEBI:33019"/>
        <dbReference type="ChEBI" id="CHEBI:57540"/>
        <dbReference type="ChEBI" id="CHEBI:58437"/>
        <dbReference type="ChEBI" id="CHEBI:456215"/>
        <dbReference type="EC" id="6.3.1.5"/>
    </reaction>
</comment>
<dbReference type="Proteomes" id="UP000007947">
    <property type="component" value="Chromosome"/>
</dbReference>
<feature type="binding site" evidence="8">
    <location>
        <position position="48"/>
    </location>
    <ligand>
        <name>Mg(2+)</name>
        <dbReference type="ChEBI" id="CHEBI:18420"/>
    </ligand>
</feature>
<dbReference type="InterPro" id="IPR003694">
    <property type="entry name" value="NAD_synthase"/>
</dbReference>
<evidence type="ECO:0000256" key="1">
    <source>
        <dbReference type="ARBA" id="ARBA00005859"/>
    </source>
</evidence>
<dbReference type="OrthoDB" id="3266517at2"/>
<dbReference type="GO" id="GO:0005524">
    <property type="term" value="F:ATP binding"/>
    <property type="evidence" value="ECO:0007669"/>
    <property type="project" value="UniProtKB-UniRule"/>
</dbReference>
<keyword evidence="6 8" id="KW-0460">Magnesium</keyword>
<comment type="function">
    <text evidence="8">Catalyzes the ATP-dependent amidation of deamido-NAD to form NAD. Uses ammonia as a nitrogen source.</text>
</comment>
<dbReference type="EMBL" id="AP012204">
    <property type="protein sequence ID" value="BAK37898.1"/>
    <property type="molecule type" value="Genomic_DNA"/>
</dbReference>
<comment type="similarity">
    <text evidence="1 8 9">Belongs to the NAD synthetase family.</text>
</comment>
<dbReference type="GO" id="GO:0008795">
    <property type="term" value="F:NAD+ synthase activity"/>
    <property type="evidence" value="ECO:0007669"/>
    <property type="project" value="UniProtKB-UniRule"/>
</dbReference>
<keyword evidence="13" id="KW-1185">Reference proteome</keyword>
<dbReference type="STRING" id="1032480.MLP_48840"/>
<dbReference type="HOGENOM" id="CLU_059327_0_0_11"/>
<evidence type="ECO:0000259" key="11">
    <source>
        <dbReference type="Pfam" id="PF02540"/>
    </source>
</evidence>
<feature type="binding site" evidence="8">
    <location>
        <position position="203"/>
    </location>
    <ligand>
        <name>Mg(2+)</name>
        <dbReference type="ChEBI" id="CHEBI:18420"/>
    </ligand>
</feature>
<sequence length="338" mass="37673">MTQPTPFGPESLAIDLAAETERISERIRAYLTATKRKGAVIALSGGIDSSVTAALCVRAVGKQRVFGLHMPERASSPETIELSTSVSDTFGFDSTVEEIADALEAAGCYRRYDESVRKVVPDYGAGWKSKIVLPSVTESDALRIYSVVVEDPDGNQSRHRLSTEAYLGVVAATNFKQRVRKMMEYYHADRLNYVTTGTPNRLEYDQGFFVKLGDGSADIKPIAHLYKSQVYALAEHLGVPETIRTRPSTTDTYSLPQSQEEFYFSLPYQRMDLCLYGKNNDVPLTEIAVATGLTEEQVVRVFRDIDQKRKTTLYLHLEPELIKGIPEISHSLSRRSAT</sequence>
<dbReference type="InterPro" id="IPR014729">
    <property type="entry name" value="Rossmann-like_a/b/a_fold"/>
</dbReference>
<dbReference type="AlphaFoldDB" id="F5XFW4"/>
<accession>F5XFW4</accession>
<dbReference type="InterPro" id="IPR022926">
    <property type="entry name" value="NH(3)-dep_NAD(+)_synth"/>
</dbReference>
<dbReference type="NCBIfam" id="NF002048">
    <property type="entry name" value="PRK00876.1"/>
    <property type="match status" value="1"/>
</dbReference>
<dbReference type="CDD" id="cd00553">
    <property type="entry name" value="NAD_synthase"/>
    <property type="match status" value="1"/>
</dbReference>
<feature type="binding site" evidence="8">
    <location>
        <position position="218"/>
    </location>
    <ligand>
        <name>deamido-NAD(+)</name>
        <dbReference type="ChEBI" id="CHEBI:58437"/>
        <note>ligand shared between two neighboring subunits</note>
    </ligand>
</feature>
<dbReference type="UniPathway" id="UPA00253">
    <property type="reaction ID" value="UER00333"/>
</dbReference>
<keyword evidence="7 8" id="KW-0520">NAD</keyword>
<comment type="pathway">
    <text evidence="8">Cofactor biosynthesis; NAD(+) biosynthesis; NAD(+) from deamido-NAD(+) (ammonia route): step 1/1.</text>
</comment>
<keyword evidence="5 8" id="KW-0067">ATP-binding</keyword>
<dbReference type="InterPro" id="IPR022310">
    <property type="entry name" value="NAD/GMP_synthase"/>
</dbReference>
<feature type="binding site" description="in other chain" evidence="8">
    <location>
        <position position="211"/>
    </location>
    <ligand>
        <name>deamido-NAD(+)</name>
        <dbReference type="ChEBI" id="CHEBI:58437"/>
        <note>ligand shared between two neighboring subunits</note>
    </ligand>
</feature>
<dbReference type="GO" id="GO:0046872">
    <property type="term" value="F:metal ion binding"/>
    <property type="evidence" value="ECO:0007669"/>
    <property type="project" value="UniProtKB-KW"/>
</dbReference>
<dbReference type="EC" id="6.3.1.5" evidence="8 10"/>
<dbReference type="GO" id="GO:0003952">
    <property type="term" value="F:NAD+ synthase (glutamine-hydrolyzing) activity"/>
    <property type="evidence" value="ECO:0007669"/>
    <property type="project" value="InterPro"/>
</dbReference>
<protein>
    <recommendedName>
        <fullName evidence="8 10">NH(3)-dependent NAD(+) synthetase</fullName>
        <ecNumber evidence="8 10">6.3.1.5</ecNumber>
    </recommendedName>
</protein>
<feature type="binding site" description="in other chain" evidence="8">
    <location>
        <position position="178"/>
    </location>
    <ligand>
        <name>deamido-NAD(+)</name>
        <dbReference type="ChEBI" id="CHEBI:58437"/>
        <note>ligand shared between two neighboring subunits</note>
    </ligand>
</feature>
<dbReference type="RefSeq" id="WP_013865721.1">
    <property type="nucleotide sequence ID" value="NC_015635.1"/>
</dbReference>
<dbReference type="PANTHER" id="PTHR23090">
    <property type="entry name" value="NH 3 /GLUTAMINE-DEPENDENT NAD + SYNTHETASE"/>
    <property type="match status" value="1"/>
</dbReference>
<feature type="domain" description="NAD/GMP synthase" evidence="11">
    <location>
        <begin position="21"/>
        <end position="106"/>
    </location>
</feature>